<gene>
    <name evidence="2" type="ORF">BECKLFY1418C_GA0070996_100175</name>
</gene>
<protein>
    <recommendedName>
        <fullName evidence="1">DUF4815 domain-containing protein</fullName>
    </recommendedName>
</protein>
<evidence type="ECO:0000259" key="1">
    <source>
        <dbReference type="Pfam" id="PF16075"/>
    </source>
</evidence>
<sequence>MADLQGYYSRHDPNSGYIDVKFLANKGLQSAELNEMQAIARDQARGIGDALISDGDVISGCECLVSESDVSLAGGKVYIQGHVYTVGSGELQVATTGTVRVGVWLTLTTVTHLEDPTLVDPAVGTRNYQEPGAARLKATIAWGLETDIVEGGDFYPVHTIIDGVLLVKAPPPQLDSVNTALARYDREANGSYVVDGMRTTVVDASGGKQIFSVSDGKAHIDGFELELPSALRLLVDDNPALATINSEPHRFSPDEESGTSMTISLNNTPVAQIKVIDITREETVDITHGGYSGALDALPNNAVLSLIEVSQSGTTFVEGTDYKLTGDQVDWSPGGSEPAPGSTYQVTYQFRVHVNADSSDESGFVVSDVVPDTLVMVDYDWKLPRVDAITIDREGNLKRIDGLSHARAAVPPDVPVDQLTLAYVEQNWMVAGVPKVTDVGIRVVPMDDLQTMRDSIIDLYGLIAIERLRNDANAQEPAAKHGIFVDPFIDDDMRDQGLAQNAAIVGRELVLPVGVSVADAGMDTSIPWTLEFDREPVLEQKSRTGSMKINPYQAFEPLPARVRLRPSVDRWSISQTQWTSAATRTITSGWGTRWRTSSSTSVQSLGTTSRTISTLRSRSVTFEVNGFGDGELLDELRFDGAVITPDGVTVHDGGRVTGSFTVPSGLPTGSKQVEFIGAGGSYGETTYTGSGTISIQRLRRVTTVRRVGWTPWTPPPIPTPRRRVRVDPLAQTFTLNEGRHIAGVDLMFVVKGTTQVRVQIRETNVGIPNQVVLAEGEITADVVSLTDPTRIEWEPVWLEQDREYAFVVMSDDPIHEIATAQLGKFDSSAQRWITAQPYQVGVLLSSSNASTWTAHQDQDLWFSLLGAKFSQASRVIDLGSITASQTSDLLALAGVENTAPDTDITLVLSDQSGEVARIQGEQPINFPTRLDGDYDLTAELHGDDWHSPVLYPGVQTILGDLDETATYITRAIPAGTNVRVSVTYEANTPGQSNVTVQCQQPDDSFLAVPFIGSTPVGDGFEESRNVLENFTGDTTRVRLTLSGNPVDRPRVRNLKVVITDV</sequence>
<dbReference type="InterPro" id="IPR032096">
    <property type="entry name" value="DUF4815"/>
</dbReference>
<proteinExistence type="predicted"/>
<dbReference type="Pfam" id="PF16075">
    <property type="entry name" value="DUF4815"/>
    <property type="match status" value="1"/>
</dbReference>
<dbReference type="EMBL" id="CAADFN010000001">
    <property type="protein sequence ID" value="VFK12760.1"/>
    <property type="molecule type" value="Genomic_DNA"/>
</dbReference>
<evidence type="ECO:0000313" key="2">
    <source>
        <dbReference type="EMBL" id="VFK12760.1"/>
    </source>
</evidence>
<name>A0A450W6Q9_9GAMM</name>
<reference evidence="2" key="1">
    <citation type="submission" date="2019-02" db="EMBL/GenBank/DDBJ databases">
        <authorList>
            <person name="Gruber-Vodicka R. H."/>
            <person name="Seah K. B. B."/>
        </authorList>
    </citation>
    <scope>NUCLEOTIDE SEQUENCE</scope>
    <source>
        <strain evidence="2">BECK_BY7</strain>
    </source>
</reference>
<accession>A0A450W6Q9</accession>
<dbReference type="AlphaFoldDB" id="A0A450W6Q9"/>
<feature type="domain" description="DUF4815" evidence="1">
    <location>
        <begin position="8"/>
        <end position="578"/>
    </location>
</feature>
<organism evidence="2">
    <name type="scientific">Candidatus Kentrum sp. LFY</name>
    <dbReference type="NCBI Taxonomy" id="2126342"/>
    <lineage>
        <taxon>Bacteria</taxon>
        <taxon>Pseudomonadati</taxon>
        <taxon>Pseudomonadota</taxon>
        <taxon>Gammaproteobacteria</taxon>
        <taxon>Candidatus Kentrum</taxon>
    </lineage>
</organism>